<organism evidence="2 3">
    <name type="scientific">Laccaria amethystina LaAM-08-1</name>
    <dbReference type="NCBI Taxonomy" id="1095629"/>
    <lineage>
        <taxon>Eukaryota</taxon>
        <taxon>Fungi</taxon>
        <taxon>Dikarya</taxon>
        <taxon>Basidiomycota</taxon>
        <taxon>Agaricomycotina</taxon>
        <taxon>Agaricomycetes</taxon>
        <taxon>Agaricomycetidae</taxon>
        <taxon>Agaricales</taxon>
        <taxon>Agaricineae</taxon>
        <taxon>Hydnangiaceae</taxon>
        <taxon>Laccaria</taxon>
    </lineage>
</organism>
<accession>A0A0C9WGH4</accession>
<dbReference type="EMBL" id="KN839722">
    <property type="protein sequence ID" value="KIJ89449.1"/>
    <property type="molecule type" value="Genomic_DNA"/>
</dbReference>
<dbReference type="InterPro" id="IPR011320">
    <property type="entry name" value="RNase_H1_N"/>
</dbReference>
<gene>
    <name evidence="2" type="ORF">K443DRAFT_16110</name>
</gene>
<sequence length="278" mass="27886">MQLIKVAVIEDALRSLKLTHAEAQGIVRAFAEAVNCATSPTPSPSVDLPRALSATSYDNLGFGVYSIGDEIDVSDGEGLEDEGSVLAPVPALGSTATSTTAVSPVATAASPIISSVPVVSNAASMAPAVTATTAAASIIATVPSIASVTPVPTATVHPPAVVNPVVGPAPTVVNTAVSPVGAAPLYAALPPNAPSNAVLPPTHLIRVPHGYHVPAANADGPFYVVTRGRNLGIFGGWETVSPLVTGVSHAVYSRVASVAEGHARMNAANVLVFALYLT</sequence>
<dbReference type="Pfam" id="PF01693">
    <property type="entry name" value="Cauli_VI"/>
    <property type="match status" value="1"/>
</dbReference>
<evidence type="ECO:0000259" key="1">
    <source>
        <dbReference type="Pfam" id="PF01693"/>
    </source>
</evidence>
<dbReference type="SUPFAM" id="SSF55658">
    <property type="entry name" value="L9 N-domain-like"/>
    <property type="match status" value="1"/>
</dbReference>
<proteinExistence type="predicted"/>
<name>A0A0C9WGH4_9AGAR</name>
<feature type="domain" description="Ribonuclease H1 N-terminal" evidence="1">
    <location>
        <begin position="221"/>
        <end position="254"/>
    </location>
</feature>
<evidence type="ECO:0000313" key="2">
    <source>
        <dbReference type="EMBL" id="KIJ89449.1"/>
    </source>
</evidence>
<dbReference type="STRING" id="1095629.A0A0C9WGH4"/>
<evidence type="ECO:0000313" key="3">
    <source>
        <dbReference type="Proteomes" id="UP000054477"/>
    </source>
</evidence>
<dbReference type="InterPro" id="IPR037056">
    <property type="entry name" value="RNase_H1_N_sf"/>
</dbReference>
<dbReference type="OrthoDB" id="3069846at2759"/>
<dbReference type="Proteomes" id="UP000054477">
    <property type="component" value="Unassembled WGS sequence"/>
</dbReference>
<keyword evidence="3" id="KW-1185">Reference proteome</keyword>
<dbReference type="Gene3D" id="3.40.970.10">
    <property type="entry name" value="Ribonuclease H1, N-terminal domain"/>
    <property type="match status" value="1"/>
</dbReference>
<reference evidence="2 3" key="1">
    <citation type="submission" date="2014-04" db="EMBL/GenBank/DDBJ databases">
        <authorList>
            <consortium name="DOE Joint Genome Institute"/>
            <person name="Kuo A."/>
            <person name="Kohler A."/>
            <person name="Nagy L.G."/>
            <person name="Floudas D."/>
            <person name="Copeland A."/>
            <person name="Barry K.W."/>
            <person name="Cichocki N."/>
            <person name="Veneault-Fourrey C."/>
            <person name="LaButti K."/>
            <person name="Lindquist E.A."/>
            <person name="Lipzen A."/>
            <person name="Lundell T."/>
            <person name="Morin E."/>
            <person name="Murat C."/>
            <person name="Sun H."/>
            <person name="Tunlid A."/>
            <person name="Henrissat B."/>
            <person name="Grigoriev I.V."/>
            <person name="Hibbett D.S."/>
            <person name="Martin F."/>
            <person name="Nordberg H.P."/>
            <person name="Cantor M.N."/>
            <person name="Hua S.X."/>
        </authorList>
    </citation>
    <scope>NUCLEOTIDE SEQUENCE [LARGE SCALE GENOMIC DNA]</scope>
    <source>
        <strain evidence="2 3">LaAM-08-1</strain>
    </source>
</reference>
<reference evidence="3" key="2">
    <citation type="submission" date="2015-01" db="EMBL/GenBank/DDBJ databases">
        <title>Evolutionary Origins and Diversification of the Mycorrhizal Mutualists.</title>
        <authorList>
            <consortium name="DOE Joint Genome Institute"/>
            <consortium name="Mycorrhizal Genomics Consortium"/>
            <person name="Kohler A."/>
            <person name="Kuo A."/>
            <person name="Nagy L.G."/>
            <person name="Floudas D."/>
            <person name="Copeland A."/>
            <person name="Barry K.W."/>
            <person name="Cichocki N."/>
            <person name="Veneault-Fourrey C."/>
            <person name="LaButti K."/>
            <person name="Lindquist E.A."/>
            <person name="Lipzen A."/>
            <person name="Lundell T."/>
            <person name="Morin E."/>
            <person name="Murat C."/>
            <person name="Riley R."/>
            <person name="Ohm R."/>
            <person name="Sun H."/>
            <person name="Tunlid A."/>
            <person name="Henrissat B."/>
            <person name="Grigoriev I.V."/>
            <person name="Hibbett D.S."/>
            <person name="Martin F."/>
        </authorList>
    </citation>
    <scope>NUCLEOTIDE SEQUENCE [LARGE SCALE GENOMIC DNA]</scope>
    <source>
        <strain evidence="3">LaAM-08-1</strain>
    </source>
</reference>
<dbReference type="InterPro" id="IPR009027">
    <property type="entry name" value="Ribosomal_bL9/RNase_H1_N"/>
</dbReference>
<protein>
    <submittedName>
        <fullName evidence="2">Unplaced genomic scaffold K443scaffold_1187, whole genome shotgun sequence</fullName>
    </submittedName>
</protein>
<dbReference type="AlphaFoldDB" id="A0A0C9WGH4"/>
<dbReference type="HOGENOM" id="CLU_078287_0_0_1"/>